<dbReference type="Proteomes" id="UP000076482">
    <property type="component" value="Unassembled WGS sequence"/>
</dbReference>
<evidence type="ECO:0000313" key="2">
    <source>
        <dbReference type="Proteomes" id="UP000076482"/>
    </source>
</evidence>
<dbReference type="RefSeq" id="WP_063263017.1">
    <property type="nucleotide sequence ID" value="NZ_LJKE01000104.1"/>
</dbReference>
<dbReference type="PATRIC" id="fig|1396.535.peg.6076"/>
<name>A0A161TPL7_BACCE</name>
<dbReference type="EMBL" id="LJKE01000104">
    <property type="protein sequence ID" value="KZD55758.1"/>
    <property type="molecule type" value="Genomic_DNA"/>
</dbReference>
<accession>A0A161TPL7</accession>
<gene>
    <name evidence="1" type="ORF">B4088_5503</name>
</gene>
<organism evidence="1 2">
    <name type="scientific">Bacillus cereus</name>
    <dbReference type="NCBI Taxonomy" id="1396"/>
    <lineage>
        <taxon>Bacteria</taxon>
        <taxon>Bacillati</taxon>
        <taxon>Bacillota</taxon>
        <taxon>Bacilli</taxon>
        <taxon>Bacillales</taxon>
        <taxon>Bacillaceae</taxon>
        <taxon>Bacillus</taxon>
        <taxon>Bacillus cereus group</taxon>
    </lineage>
</organism>
<evidence type="ECO:0000313" key="1">
    <source>
        <dbReference type="EMBL" id="KZD55758.1"/>
    </source>
</evidence>
<proteinExistence type="predicted"/>
<dbReference type="AlphaFoldDB" id="A0A161TPL7"/>
<comment type="caution">
    <text evidence="1">The sequence shown here is derived from an EMBL/GenBank/DDBJ whole genome shotgun (WGS) entry which is preliminary data.</text>
</comment>
<protein>
    <submittedName>
        <fullName evidence="1">Uncharacterized protein</fullName>
    </submittedName>
</protein>
<reference evidence="1 2" key="1">
    <citation type="submission" date="2015-09" db="EMBL/GenBank/DDBJ databases">
        <title>Bacillus cereus food isolates.</title>
        <authorList>
            <person name="Boekhorst J."/>
        </authorList>
    </citation>
    <scope>NUCLEOTIDE SEQUENCE [LARGE SCALE GENOMIC DNA]</scope>
    <source>
        <strain evidence="1 2">B4088</strain>
    </source>
</reference>
<sequence>MLILNYHFDRFLYFDAREDRVRCDTTIVAEFEGERITFNCEFYSIGKQTDWRAGTVFFKGTKQPREYVHRLREEFNKNNSIMDYIIANHQFMLSTYSRTPKIHIKKIDVIRRKNINSEKPQWRVKFLFPAAHQYVTAWIKQGHPYIRFQKELDWNSSIWYPGWREDLANIIRKELKEWKE</sequence>